<keyword evidence="2" id="KW-1185">Reference proteome</keyword>
<dbReference type="InterPro" id="IPR013424">
    <property type="entry name" value="Ice-binding_C"/>
</dbReference>
<name>A0A858RK18_9BACT</name>
<reference evidence="1 2" key="1">
    <citation type="submission" date="2020-04" db="EMBL/GenBank/DDBJ databases">
        <title>Luteolibacter sp. G-1-1-1 isolated from soil.</title>
        <authorList>
            <person name="Dahal R.H."/>
        </authorList>
    </citation>
    <scope>NUCLEOTIDE SEQUENCE [LARGE SCALE GENOMIC DNA]</scope>
    <source>
        <strain evidence="1 2">G-1-1-1</strain>
    </source>
</reference>
<evidence type="ECO:0000313" key="2">
    <source>
        <dbReference type="Proteomes" id="UP000501812"/>
    </source>
</evidence>
<evidence type="ECO:0000313" key="1">
    <source>
        <dbReference type="EMBL" id="QJE97636.1"/>
    </source>
</evidence>
<dbReference type="EMBL" id="CP051774">
    <property type="protein sequence ID" value="QJE97636.1"/>
    <property type="molecule type" value="Genomic_DNA"/>
</dbReference>
<sequence>MHPPALLFAGTLVCLPVVTQASVLIGSPAQYTSVSPERLPLAFPGISSQGFKAFESTLQGEIVTCRSDGNFPLSIPSQLSAIPEPSSSFAVGALMASGMLIRQRRRK</sequence>
<dbReference type="RefSeq" id="WP_169456062.1">
    <property type="nucleotide sequence ID" value="NZ_CP051774.1"/>
</dbReference>
<protein>
    <submittedName>
        <fullName evidence="1">PEP-CTERM sorting domain-containing protein</fullName>
    </submittedName>
</protein>
<accession>A0A858RK18</accession>
<dbReference type="AlphaFoldDB" id="A0A858RK18"/>
<organism evidence="1 2">
    <name type="scientific">Luteolibacter luteus</name>
    <dbReference type="NCBI Taxonomy" id="2728835"/>
    <lineage>
        <taxon>Bacteria</taxon>
        <taxon>Pseudomonadati</taxon>
        <taxon>Verrucomicrobiota</taxon>
        <taxon>Verrucomicrobiia</taxon>
        <taxon>Verrucomicrobiales</taxon>
        <taxon>Verrucomicrobiaceae</taxon>
        <taxon>Luteolibacter</taxon>
    </lineage>
</organism>
<dbReference type="NCBIfam" id="TIGR02595">
    <property type="entry name" value="PEP_CTERM"/>
    <property type="match status" value="1"/>
</dbReference>
<proteinExistence type="predicted"/>
<dbReference type="Proteomes" id="UP000501812">
    <property type="component" value="Chromosome"/>
</dbReference>
<dbReference type="KEGG" id="luo:HHL09_18250"/>
<gene>
    <name evidence="1" type="ORF">HHL09_18250</name>
</gene>